<evidence type="ECO:0000256" key="13">
    <source>
        <dbReference type="SAM" id="MobiDB-lite"/>
    </source>
</evidence>
<dbReference type="PANTHER" id="PTHR11351">
    <property type="entry name" value="ACYL-COA DESATURASE"/>
    <property type="match status" value="1"/>
</dbReference>
<reference evidence="16 17" key="1">
    <citation type="submission" date="2015-12" db="EMBL/GenBank/DDBJ databases">
        <title>The genome of Folsomia candida.</title>
        <authorList>
            <person name="Faddeeva A."/>
            <person name="Derks M.F."/>
            <person name="Anvar Y."/>
            <person name="Smit S."/>
            <person name="Van Straalen N."/>
            <person name="Roelofs D."/>
        </authorList>
    </citation>
    <scope>NUCLEOTIDE SEQUENCE [LARGE SCALE GENOMIC DNA]</scope>
    <source>
        <strain evidence="16 17">VU population</strain>
        <tissue evidence="16">Whole body</tissue>
    </source>
</reference>
<evidence type="ECO:0000256" key="8">
    <source>
        <dbReference type="ARBA" id="ARBA00023004"/>
    </source>
</evidence>
<dbReference type="PANTHER" id="PTHR11351:SF31">
    <property type="entry name" value="DESATURASE 1, ISOFORM A-RELATED"/>
    <property type="match status" value="1"/>
</dbReference>
<evidence type="ECO:0000256" key="14">
    <source>
        <dbReference type="SAM" id="Phobius"/>
    </source>
</evidence>
<evidence type="ECO:0000256" key="12">
    <source>
        <dbReference type="RuleBase" id="RU000581"/>
    </source>
</evidence>
<comment type="subcellular location">
    <subcellularLocation>
        <location evidence="1">Membrane</location>
        <topology evidence="1">Multi-pass membrane protein</topology>
    </subcellularLocation>
</comment>
<feature type="transmembrane region" description="Helical" evidence="14">
    <location>
        <begin position="208"/>
        <end position="229"/>
    </location>
</feature>
<organism evidence="16 17">
    <name type="scientific">Folsomia candida</name>
    <name type="common">Springtail</name>
    <dbReference type="NCBI Taxonomy" id="158441"/>
    <lineage>
        <taxon>Eukaryota</taxon>
        <taxon>Metazoa</taxon>
        <taxon>Ecdysozoa</taxon>
        <taxon>Arthropoda</taxon>
        <taxon>Hexapoda</taxon>
        <taxon>Collembola</taxon>
        <taxon>Entomobryomorpha</taxon>
        <taxon>Isotomoidea</taxon>
        <taxon>Isotomidae</taxon>
        <taxon>Proisotominae</taxon>
        <taxon>Folsomia</taxon>
    </lineage>
</organism>
<keyword evidence="10 14" id="KW-0472">Membrane</keyword>
<evidence type="ECO:0000256" key="7">
    <source>
        <dbReference type="ARBA" id="ARBA00023002"/>
    </source>
</evidence>
<dbReference type="Proteomes" id="UP000198287">
    <property type="component" value="Unassembled WGS sequence"/>
</dbReference>
<feature type="domain" description="Fatty acid desaturase" evidence="15">
    <location>
        <begin position="88"/>
        <end position="297"/>
    </location>
</feature>
<protein>
    <submittedName>
        <fullName evidence="16">Acyl-CoA Delta(11) desaturase</fullName>
    </submittedName>
</protein>
<dbReference type="PRINTS" id="PR00075">
    <property type="entry name" value="FACDDSATRASE"/>
</dbReference>
<keyword evidence="11 12" id="KW-0275">Fatty acid biosynthesis</keyword>
<evidence type="ECO:0000256" key="5">
    <source>
        <dbReference type="ARBA" id="ARBA00022832"/>
    </source>
</evidence>
<comment type="caution">
    <text evidence="16">The sequence shown here is derived from an EMBL/GenBank/DDBJ whole genome shotgun (WGS) entry which is preliminary data.</text>
</comment>
<feature type="region of interest" description="Disordered" evidence="13">
    <location>
        <begin position="1"/>
        <end position="35"/>
    </location>
</feature>
<comment type="domain">
    <text evidence="12">The histidine box domains are involved in binding the catalytic metal ions.</text>
</comment>
<proteinExistence type="inferred from homology"/>
<evidence type="ECO:0000313" key="17">
    <source>
        <dbReference type="Proteomes" id="UP000198287"/>
    </source>
</evidence>
<dbReference type="GO" id="GO:0005789">
    <property type="term" value="C:endoplasmic reticulum membrane"/>
    <property type="evidence" value="ECO:0007669"/>
    <property type="project" value="TreeGrafter"/>
</dbReference>
<dbReference type="CDD" id="cd03505">
    <property type="entry name" value="Delta9-FADS-like"/>
    <property type="match status" value="1"/>
</dbReference>
<dbReference type="AlphaFoldDB" id="A0A226EQ94"/>
<keyword evidence="9" id="KW-0443">Lipid metabolism</keyword>
<feature type="region of interest" description="Disordered" evidence="13">
    <location>
        <begin position="356"/>
        <end position="376"/>
    </location>
</feature>
<evidence type="ECO:0000256" key="2">
    <source>
        <dbReference type="ARBA" id="ARBA00009295"/>
    </source>
</evidence>
<evidence type="ECO:0000256" key="10">
    <source>
        <dbReference type="ARBA" id="ARBA00023136"/>
    </source>
</evidence>
<evidence type="ECO:0000259" key="15">
    <source>
        <dbReference type="Pfam" id="PF00487"/>
    </source>
</evidence>
<feature type="transmembrane region" description="Helical" evidence="14">
    <location>
        <begin position="62"/>
        <end position="81"/>
    </location>
</feature>
<dbReference type="InterPro" id="IPR005804">
    <property type="entry name" value="FA_desaturase_dom"/>
</dbReference>
<evidence type="ECO:0000256" key="1">
    <source>
        <dbReference type="ARBA" id="ARBA00004141"/>
    </source>
</evidence>
<evidence type="ECO:0000313" key="16">
    <source>
        <dbReference type="EMBL" id="OXA58991.1"/>
    </source>
</evidence>
<dbReference type="OrthoDB" id="10260134at2759"/>
<name>A0A226EQ94_FOLCA</name>
<evidence type="ECO:0000256" key="9">
    <source>
        <dbReference type="ARBA" id="ARBA00023098"/>
    </source>
</evidence>
<keyword evidence="6 14" id="KW-1133">Transmembrane helix</keyword>
<dbReference type="GO" id="GO:0004768">
    <property type="term" value="F:stearoyl-CoA 9-desaturase activity"/>
    <property type="evidence" value="ECO:0007669"/>
    <property type="project" value="TreeGrafter"/>
</dbReference>
<keyword evidence="4 12" id="KW-0812">Transmembrane</keyword>
<keyword evidence="7 12" id="KW-0560">Oxidoreductase</keyword>
<keyword evidence="17" id="KW-1185">Reference proteome</keyword>
<evidence type="ECO:0000256" key="11">
    <source>
        <dbReference type="ARBA" id="ARBA00023160"/>
    </source>
</evidence>
<keyword evidence="8" id="KW-0408">Iron</keyword>
<keyword evidence="3 12" id="KW-0444">Lipid biosynthesis</keyword>
<dbReference type="GO" id="GO:0005506">
    <property type="term" value="F:iron ion binding"/>
    <property type="evidence" value="ECO:0007669"/>
    <property type="project" value="TreeGrafter"/>
</dbReference>
<gene>
    <name evidence="16" type="ORF">Fcan01_04883</name>
</gene>
<feature type="transmembrane region" description="Helical" evidence="14">
    <location>
        <begin position="87"/>
        <end position="110"/>
    </location>
</feature>
<evidence type="ECO:0000256" key="6">
    <source>
        <dbReference type="ARBA" id="ARBA00022989"/>
    </source>
</evidence>
<accession>A0A226EQ94</accession>
<sequence length="413" mass="47129">MCYADTLTGAGGGSGAETRIRNKDEISSTENSTSSEFGEFGLKKFTMREFVPFHLPMHVCNIFLFLLPGHVLGIYGFYLIFTGQTPYPWWNLLFSLIYGYAGGIGVTAGTHRLWTHRSYKANTPLQVLLMLMQTSSLQYPVIKWCRDHRIHHKYTDTNADPHNAARGFWFSHMGWLLEPEHPDVAKKEKTIPMQDLENNPVLEFQVRYYLPLAILTAFVIPISITMILFPQPFFNIFCGNYTRWIMMLHTSACVNSVAHFFGSRPYDKDSSAVDNKILAIFTVGEAWHNFHHCFPTDYKTSELPFYSFNLSTAFIDFFAWVGWATDLKTVSKEAIQRRMERTGDGSGLHHHHHYAIEESESELSSDENLDEDVFNNNNGEAMSKMVDEHGDQEGNIIKNIVSINKGLVLPTRG</sequence>
<dbReference type="Pfam" id="PF00487">
    <property type="entry name" value="FA_desaturase"/>
    <property type="match status" value="1"/>
</dbReference>
<feature type="compositionally biased region" description="Acidic residues" evidence="13">
    <location>
        <begin position="357"/>
        <end position="373"/>
    </location>
</feature>
<dbReference type="OMA" id="HYAIEES"/>
<evidence type="ECO:0000256" key="3">
    <source>
        <dbReference type="ARBA" id="ARBA00022516"/>
    </source>
</evidence>
<evidence type="ECO:0000256" key="4">
    <source>
        <dbReference type="ARBA" id="ARBA00022692"/>
    </source>
</evidence>
<dbReference type="EMBL" id="LNIX01000002">
    <property type="protein sequence ID" value="OXA58991.1"/>
    <property type="molecule type" value="Genomic_DNA"/>
</dbReference>
<comment type="similarity">
    <text evidence="2 12">Belongs to the fatty acid desaturase type 1 family.</text>
</comment>
<keyword evidence="5" id="KW-0276">Fatty acid metabolism</keyword>
<comment type="cofactor">
    <cofactor evidence="12">
        <name>Fe(2+)</name>
        <dbReference type="ChEBI" id="CHEBI:29033"/>
    </cofactor>
</comment>
<dbReference type="GO" id="GO:0006636">
    <property type="term" value="P:unsaturated fatty acid biosynthetic process"/>
    <property type="evidence" value="ECO:0007669"/>
    <property type="project" value="TreeGrafter"/>
</dbReference>
<dbReference type="InterPro" id="IPR015876">
    <property type="entry name" value="Acyl-CoA_DS"/>
</dbReference>